<evidence type="ECO:0000313" key="2">
    <source>
        <dbReference type="Proteomes" id="UP000295558"/>
    </source>
</evidence>
<dbReference type="STRING" id="1265846.PROCOU_11203"/>
<protein>
    <submittedName>
        <fullName evidence="1">Phage terminase small subunit</fullName>
    </submittedName>
</protein>
<dbReference type="EMBL" id="SNZK01000011">
    <property type="protein sequence ID" value="TDR51723.1"/>
    <property type="molecule type" value="Genomic_DNA"/>
</dbReference>
<sequence length="119" mass="13766">MAFTKLLSEKERMKKRDRIETELKKQLDEKGLNNPIFLDRIDSYLGYWDMEQALVKDINERGFFTEYNNGGGQVGTKKNDSTILLQKYTKQMLDTLQFMGLKPPTDVKKDVGGNDDPNL</sequence>
<dbReference type="Proteomes" id="UP000295558">
    <property type="component" value="Unassembled WGS sequence"/>
</dbReference>
<comment type="caution">
    <text evidence="1">The sequence shown here is derived from an EMBL/GenBank/DDBJ whole genome shotgun (WGS) entry which is preliminary data.</text>
</comment>
<gene>
    <name evidence="1" type="ORF">DFP96_11129</name>
</gene>
<dbReference type="OrthoDB" id="2192520at2"/>
<dbReference type="AlphaFoldDB" id="A0A4R6ZHM7"/>
<evidence type="ECO:0000313" key="1">
    <source>
        <dbReference type="EMBL" id="TDR51723.1"/>
    </source>
</evidence>
<proteinExistence type="predicted"/>
<accession>A0A4R6ZHM7</accession>
<reference evidence="1 2" key="1">
    <citation type="submission" date="2019-03" db="EMBL/GenBank/DDBJ databases">
        <title>Genomic Encyclopedia of Type Strains, Phase III (KMG-III): the genomes of soil and plant-associated and newly described type strains.</title>
        <authorList>
            <person name="Whitman W."/>
        </authorList>
    </citation>
    <scope>NUCLEOTIDE SEQUENCE [LARGE SCALE GENOMIC DNA]</scope>
    <source>
        <strain evidence="1 2">CECT 7972</strain>
    </source>
</reference>
<dbReference type="Pfam" id="PF05119">
    <property type="entry name" value="Terminase_4"/>
    <property type="match status" value="1"/>
</dbReference>
<dbReference type="InterPro" id="IPR006448">
    <property type="entry name" value="Phage_term_ssu_P27"/>
</dbReference>
<dbReference type="RefSeq" id="WP_133620915.1">
    <property type="nucleotide sequence ID" value="NZ_SNZK01000011.1"/>
</dbReference>
<name>A0A4R6ZHM7_9LIST</name>
<organism evidence="1 2">
    <name type="scientific">Listeria rocourtiae</name>
    <dbReference type="NCBI Taxonomy" id="647910"/>
    <lineage>
        <taxon>Bacteria</taxon>
        <taxon>Bacillati</taxon>
        <taxon>Bacillota</taxon>
        <taxon>Bacilli</taxon>
        <taxon>Bacillales</taxon>
        <taxon>Listeriaceae</taxon>
        <taxon>Listeria</taxon>
    </lineage>
</organism>
<keyword evidence="2" id="KW-1185">Reference proteome</keyword>